<dbReference type="SUPFAM" id="SSF52540">
    <property type="entry name" value="P-loop containing nucleoside triphosphate hydrolases"/>
    <property type="match status" value="1"/>
</dbReference>
<dbReference type="OrthoDB" id="9790614at2"/>
<dbReference type="Proteomes" id="UP000318741">
    <property type="component" value="Chromosome"/>
</dbReference>
<dbReference type="Gene3D" id="3.40.50.300">
    <property type="entry name" value="P-loop containing nucleotide triphosphate hydrolases"/>
    <property type="match status" value="1"/>
</dbReference>
<keyword evidence="7" id="KW-1185">Reference proteome</keyword>
<sequence>MFALADVTKSFGGRRRGTAPTVVLDRLSLTFEPKRTTALIGPSGCGKSTVLRLLIGLLRPDDGVVTAHGDPLPPDNTAALRALRHRVGYVIQDGGLFPHLSARGNATLLARHLGWGTDRIEARLHTLCMLCRFDPDLLDRRPARLSGGQRQRIGLLRALFCDPDALLMDEPLGALDPIVRDELQGELAELFASLKKTVVIVTHDLAEAARMSPDLVLLSGGRVAQRGAYEDLRDAPADRFVERFVTAQRGLPG</sequence>
<proteinExistence type="inferred from homology"/>
<evidence type="ECO:0000256" key="2">
    <source>
        <dbReference type="ARBA" id="ARBA00022448"/>
    </source>
</evidence>
<evidence type="ECO:0000256" key="4">
    <source>
        <dbReference type="ARBA" id="ARBA00022840"/>
    </source>
</evidence>
<evidence type="ECO:0000313" key="7">
    <source>
        <dbReference type="Proteomes" id="UP000318741"/>
    </source>
</evidence>
<dbReference type="RefSeq" id="WP_145361429.1">
    <property type="nucleotide sequence ID" value="NZ_CP036265.1"/>
</dbReference>
<protein>
    <submittedName>
        <fullName evidence="6">Choline transport ATP-binding protein OpuBA</fullName>
    </submittedName>
</protein>
<feature type="domain" description="ABC transporter" evidence="5">
    <location>
        <begin position="2"/>
        <end position="245"/>
    </location>
</feature>
<dbReference type="InterPro" id="IPR003439">
    <property type="entry name" value="ABC_transporter-like_ATP-bd"/>
</dbReference>
<accession>A0A517P9G2</accession>
<evidence type="ECO:0000313" key="6">
    <source>
        <dbReference type="EMBL" id="QDT15995.1"/>
    </source>
</evidence>
<dbReference type="InterPro" id="IPR017871">
    <property type="entry name" value="ABC_transporter-like_CS"/>
</dbReference>
<keyword evidence="3" id="KW-0547">Nucleotide-binding</keyword>
<dbReference type="GO" id="GO:0005524">
    <property type="term" value="F:ATP binding"/>
    <property type="evidence" value="ECO:0007669"/>
    <property type="project" value="UniProtKB-KW"/>
</dbReference>
<dbReference type="InterPro" id="IPR027417">
    <property type="entry name" value="P-loop_NTPase"/>
</dbReference>
<dbReference type="EMBL" id="CP036265">
    <property type="protein sequence ID" value="QDT15995.1"/>
    <property type="molecule type" value="Genomic_DNA"/>
</dbReference>
<dbReference type="AlphaFoldDB" id="A0A517P9G2"/>
<dbReference type="PANTHER" id="PTHR43117:SF4">
    <property type="entry name" value="OSMOPROTECTANT IMPORT ATP-BINDING PROTEIN OSMV"/>
    <property type="match status" value="1"/>
</dbReference>
<organism evidence="6 7">
    <name type="scientific">Alienimonas californiensis</name>
    <dbReference type="NCBI Taxonomy" id="2527989"/>
    <lineage>
        <taxon>Bacteria</taxon>
        <taxon>Pseudomonadati</taxon>
        <taxon>Planctomycetota</taxon>
        <taxon>Planctomycetia</taxon>
        <taxon>Planctomycetales</taxon>
        <taxon>Planctomycetaceae</taxon>
        <taxon>Alienimonas</taxon>
    </lineage>
</organism>
<reference evidence="6 7" key="1">
    <citation type="submission" date="2019-02" db="EMBL/GenBank/DDBJ databases">
        <title>Deep-cultivation of Planctomycetes and their phenomic and genomic characterization uncovers novel biology.</title>
        <authorList>
            <person name="Wiegand S."/>
            <person name="Jogler M."/>
            <person name="Boedeker C."/>
            <person name="Pinto D."/>
            <person name="Vollmers J."/>
            <person name="Rivas-Marin E."/>
            <person name="Kohn T."/>
            <person name="Peeters S.H."/>
            <person name="Heuer A."/>
            <person name="Rast P."/>
            <person name="Oberbeckmann S."/>
            <person name="Bunk B."/>
            <person name="Jeske O."/>
            <person name="Meyerdierks A."/>
            <person name="Storesund J.E."/>
            <person name="Kallscheuer N."/>
            <person name="Luecker S."/>
            <person name="Lage O.M."/>
            <person name="Pohl T."/>
            <person name="Merkel B.J."/>
            <person name="Hornburger P."/>
            <person name="Mueller R.-W."/>
            <person name="Bruemmer F."/>
            <person name="Labrenz M."/>
            <person name="Spormann A.M."/>
            <person name="Op den Camp H."/>
            <person name="Overmann J."/>
            <person name="Amann R."/>
            <person name="Jetten M.S.M."/>
            <person name="Mascher T."/>
            <person name="Medema M.H."/>
            <person name="Devos D.P."/>
            <person name="Kaster A.-K."/>
            <person name="Ovreas L."/>
            <person name="Rohde M."/>
            <person name="Galperin M.Y."/>
            <person name="Jogler C."/>
        </authorList>
    </citation>
    <scope>NUCLEOTIDE SEQUENCE [LARGE SCALE GENOMIC DNA]</scope>
    <source>
        <strain evidence="6 7">CA12</strain>
    </source>
</reference>
<comment type="similarity">
    <text evidence="1">Belongs to the ABC transporter superfamily.</text>
</comment>
<evidence type="ECO:0000259" key="5">
    <source>
        <dbReference type="PROSITE" id="PS50893"/>
    </source>
</evidence>
<keyword evidence="2" id="KW-0813">Transport</keyword>
<gene>
    <name evidence="6" type="primary">opuBA</name>
    <name evidence="6" type="ORF">CA12_20930</name>
</gene>
<name>A0A517P9G2_9PLAN</name>
<dbReference type="PROSITE" id="PS50893">
    <property type="entry name" value="ABC_TRANSPORTER_2"/>
    <property type="match status" value="1"/>
</dbReference>
<dbReference type="InterPro" id="IPR003593">
    <property type="entry name" value="AAA+_ATPase"/>
</dbReference>
<evidence type="ECO:0000256" key="3">
    <source>
        <dbReference type="ARBA" id="ARBA00022741"/>
    </source>
</evidence>
<dbReference type="SMART" id="SM00382">
    <property type="entry name" value="AAA"/>
    <property type="match status" value="1"/>
</dbReference>
<evidence type="ECO:0000256" key="1">
    <source>
        <dbReference type="ARBA" id="ARBA00005417"/>
    </source>
</evidence>
<keyword evidence="4 6" id="KW-0067">ATP-binding</keyword>
<dbReference type="GO" id="GO:0016887">
    <property type="term" value="F:ATP hydrolysis activity"/>
    <property type="evidence" value="ECO:0007669"/>
    <property type="project" value="InterPro"/>
</dbReference>
<dbReference type="KEGG" id="acaf:CA12_20930"/>
<dbReference type="Pfam" id="PF00005">
    <property type="entry name" value="ABC_tran"/>
    <property type="match status" value="1"/>
</dbReference>
<dbReference type="PROSITE" id="PS00211">
    <property type="entry name" value="ABC_TRANSPORTER_1"/>
    <property type="match status" value="1"/>
</dbReference>
<dbReference type="PANTHER" id="PTHR43117">
    <property type="entry name" value="OSMOPROTECTANT IMPORT ATP-BINDING PROTEIN OSMV"/>
    <property type="match status" value="1"/>
</dbReference>